<evidence type="ECO:0000313" key="2">
    <source>
        <dbReference type="EMBL" id="CAA9310481.1"/>
    </source>
</evidence>
<sequence length="55" mass="6163">GGHEAADGRRSARGHQGGSRHRHARPAGGWRPARRRAERRRGQGPRRRAPGRPRL</sequence>
<name>A0A6J4KNK2_9ACTN</name>
<organism evidence="2">
    <name type="scientific">uncultured Frankineae bacterium</name>
    <dbReference type="NCBI Taxonomy" id="437475"/>
    <lineage>
        <taxon>Bacteria</taxon>
        <taxon>Bacillati</taxon>
        <taxon>Actinomycetota</taxon>
        <taxon>Actinomycetes</taxon>
        <taxon>Frankiales</taxon>
        <taxon>environmental samples</taxon>
    </lineage>
</organism>
<reference evidence="2" key="1">
    <citation type="submission" date="2020-02" db="EMBL/GenBank/DDBJ databases">
        <authorList>
            <person name="Meier V. D."/>
        </authorList>
    </citation>
    <scope>NUCLEOTIDE SEQUENCE</scope>
    <source>
        <strain evidence="2">AVDCRST_MAG16</strain>
    </source>
</reference>
<accession>A0A6J4KNK2</accession>
<feature type="compositionally biased region" description="Basic residues" evidence="1">
    <location>
        <begin position="32"/>
        <end position="55"/>
    </location>
</feature>
<feature type="non-terminal residue" evidence="2">
    <location>
        <position position="1"/>
    </location>
</feature>
<feature type="region of interest" description="Disordered" evidence="1">
    <location>
        <begin position="1"/>
        <end position="55"/>
    </location>
</feature>
<protein>
    <submittedName>
        <fullName evidence="2">Uncharacterized protein</fullName>
    </submittedName>
</protein>
<dbReference type="EMBL" id="CADCUE010000010">
    <property type="protein sequence ID" value="CAA9310481.1"/>
    <property type="molecule type" value="Genomic_DNA"/>
</dbReference>
<gene>
    <name evidence="2" type="ORF">AVDCRST_MAG16-134</name>
</gene>
<feature type="compositionally biased region" description="Basic and acidic residues" evidence="1">
    <location>
        <begin position="1"/>
        <end position="10"/>
    </location>
</feature>
<dbReference type="AlphaFoldDB" id="A0A6J4KNK2"/>
<proteinExistence type="predicted"/>
<evidence type="ECO:0000256" key="1">
    <source>
        <dbReference type="SAM" id="MobiDB-lite"/>
    </source>
</evidence>
<feature type="non-terminal residue" evidence="2">
    <location>
        <position position="55"/>
    </location>
</feature>